<dbReference type="AlphaFoldDB" id="A0A1D3JLU2"/>
<protein>
    <submittedName>
        <fullName evidence="2">Fam-l protein</fullName>
    </submittedName>
</protein>
<dbReference type="Proteomes" id="UP000219813">
    <property type="component" value="Chromosome 5"/>
</dbReference>
<keyword evidence="3" id="KW-1185">Reference proteome</keyword>
<proteinExistence type="predicted"/>
<reference evidence="2 3" key="1">
    <citation type="submission" date="2016-06" db="EMBL/GenBank/DDBJ databases">
        <authorList>
            <consortium name="Pathogen Informatics"/>
        </authorList>
    </citation>
    <scope>NUCLEOTIDE SEQUENCE [LARGE SCALE GENOMIC DNA]</scope>
</reference>
<feature type="transmembrane region" description="Helical" evidence="1">
    <location>
        <begin position="160"/>
        <end position="180"/>
    </location>
</feature>
<keyword evidence="1" id="KW-0472">Membrane</keyword>
<feature type="transmembrane region" description="Helical" evidence="1">
    <location>
        <begin position="7"/>
        <end position="26"/>
    </location>
</feature>
<keyword evidence="1" id="KW-1133">Transmembrane helix</keyword>
<evidence type="ECO:0000256" key="1">
    <source>
        <dbReference type="SAM" id="Phobius"/>
    </source>
</evidence>
<feature type="transmembrane region" description="Helical" evidence="1">
    <location>
        <begin position="251"/>
        <end position="278"/>
    </location>
</feature>
<dbReference type="GeneID" id="39867475"/>
<name>A0A1D3JLU2_PLAMA</name>
<evidence type="ECO:0000313" key="3">
    <source>
        <dbReference type="Proteomes" id="UP000219813"/>
    </source>
</evidence>
<dbReference type="KEGG" id="pmal:PMUG01_05043300"/>
<dbReference type="EMBL" id="LT594626">
    <property type="protein sequence ID" value="SBT87570.1"/>
    <property type="molecule type" value="Genomic_DNA"/>
</dbReference>
<keyword evidence="1" id="KW-0812">Transmembrane</keyword>
<dbReference type="Pfam" id="PF12420">
    <property type="entry name" value="DUF3671"/>
    <property type="match status" value="1"/>
</dbReference>
<sequence>MEQEIKLYFFIKVSLFIFITWIYHFSNNMSIFDKFLYGKRTIGSKLDIRNYRLIAKYKQDKCSNFLHSKEELPNNLMNKEKDICINDKGDKRKMNQSDARSLNNTGGYKLHKKNKSNIFETIKLSHIEKMIFKELDFIDFVKNRRTISDETYKKIIRKKLALRFTIPLLLFLLLSVSMIIDFSCFRYFRKGVFYALRIWLGGWWYGSLNSLLENSSLNFLFKSTKKIKLKKWINEKKKLVDLEEFDYVYGFYRYLLCLIYLIAFLILGVTLILGMVYYHKKVKKYQKIKFRKR</sequence>
<feature type="transmembrane region" description="Helical" evidence="1">
    <location>
        <begin position="192"/>
        <end position="212"/>
    </location>
</feature>
<dbReference type="VEuPathDB" id="PlasmoDB:PmUG01_05043300"/>
<organism evidence="2 3">
    <name type="scientific">Plasmodium malariae</name>
    <dbReference type="NCBI Taxonomy" id="5858"/>
    <lineage>
        <taxon>Eukaryota</taxon>
        <taxon>Sar</taxon>
        <taxon>Alveolata</taxon>
        <taxon>Apicomplexa</taxon>
        <taxon>Aconoidasida</taxon>
        <taxon>Haemosporida</taxon>
        <taxon>Plasmodiidae</taxon>
        <taxon>Plasmodium</taxon>
        <taxon>Plasmodium (Plasmodium)</taxon>
    </lineage>
</organism>
<gene>
    <name evidence="2" type="primary">PmUG01_05043300</name>
    <name evidence="2" type="ORF">PMUG01_05043300</name>
</gene>
<accession>A0A1D3JLU2</accession>
<dbReference type="RefSeq" id="XP_028860575.1">
    <property type="nucleotide sequence ID" value="XM_029003650.1"/>
</dbReference>
<evidence type="ECO:0000313" key="2">
    <source>
        <dbReference type="EMBL" id="SBT87570.1"/>
    </source>
</evidence>
<dbReference type="InterPro" id="IPR022139">
    <property type="entry name" value="Fam-L/Fam-M-like_plasmodium"/>
</dbReference>